<organism evidence="2 3">
    <name type="scientific">Colletotrichum paranaense</name>
    <dbReference type="NCBI Taxonomy" id="1914294"/>
    <lineage>
        <taxon>Eukaryota</taxon>
        <taxon>Fungi</taxon>
        <taxon>Dikarya</taxon>
        <taxon>Ascomycota</taxon>
        <taxon>Pezizomycotina</taxon>
        <taxon>Sordariomycetes</taxon>
        <taxon>Hypocreomycetidae</taxon>
        <taxon>Glomerellales</taxon>
        <taxon>Glomerellaceae</taxon>
        <taxon>Colletotrichum</taxon>
        <taxon>Colletotrichum acutatum species complex</taxon>
    </lineage>
</organism>
<name>A0ABQ9S0N8_9PEZI</name>
<protein>
    <submittedName>
        <fullName evidence="2">Uncharacterized protein</fullName>
    </submittedName>
</protein>
<dbReference type="EMBL" id="MOPA01000017">
    <property type="protein sequence ID" value="KAK1521510.1"/>
    <property type="molecule type" value="Genomic_DNA"/>
</dbReference>
<feature type="compositionally biased region" description="Basic and acidic residues" evidence="1">
    <location>
        <begin position="59"/>
        <end position="74"/>
    </location>
</feature>
<feature type="region of interest" description="Disordered" evidence="1">
    <location>
        <begin position="59"/>
        <end position="83"/>
    </location>
</feature>
<evidence type="ECO:0000256" key="1">
    <source>
        <dbReference type="SAM" id="MobiDB-lite"/>
    </source>
</evidence>
<reference evidence="2 3" key="1">
    <citation type="submission" date="2016-10" db="EMBL/GenBank/DDBJ databases">
        <title>The genome sequence of Colletotrichum fioriniae PJ7.</title>
        <authorList>
            <person name="Baroncelli R."/>
        </authorList>
    </citation>
    <scope>NUCLEOTIDE SEQUENCE [LARGE SCALE GENOMIC DNA]</scope>
    <source>
        <strain evidence="2 3">IMI 384185</strain>
    </source>
</reference>
<dbReference type="Proteomes" id="UP001241169">
    <property type="component" value="Unassembled WGS sequence"/>
</dbReference>
<keyword evidence="3" id="KW-1185">Reference proteome</keyword>
<feature type="region of interest" description="Disordered" evidence="1">
    <location>
        <begin position="1"/>
        <end position="21"/>
    </location>
</feature>
<dbReference type="GeneID" id="85383182"/>
<evidence type="ECO:0000313" key="3">
    <source>
        <dbReference type="Proteomes" id="UP001241169"/>
    </source>
</evidence>
<proteinExistence type="predicted"/>
<gene>
    <name evidence="2" type="ORF">CPAR01_15033</name>
</gene>
<sequence>MGCRVGISEGGAHRRSSPAQLPCRDTERKVRSITVPLTSLRIPLNPDRDTLPTYLLRTEKDQKRGRQETRHRNEYPILPAPGEPARLVKTSHLSELPSYPGVSRLTSRDVTATAHAHHTALDSQTTSESLPCLGEQACHSSTADGVEGRSKALLVLSKVRRYQRRTRQREPARPLVELRARGHGTAGVPPLPVRGMQYLAQVGGPSLDGTFLERQC</sequence>
<dbReference type="RefSeq" id="XP_060342208.1">
    <property type="nucleotide sequence ID" value="XM_060499283.1"/>
</dbReference>
<accession>A0ABQ9S0N8</accession>
<comment type="caution">
    <text evidence="2">The sequence shown here is derived from an EMBL/GenBank/DDBJ whole genome shotgun (WGS) entry which is preliminary data.</text>
</comment>
<evidence type="ECO:0000313" key="2">
    <source>
        <dbReference type="EMBL" id="KAK1521510.1"/>
    </source>
</evidence>